<name>A0AAW1CGW4_9HEMI</name>
<reference evidence="2 3" key="1">
    <citation type="submission" date="2022-12" db="EMBL/GenBank/DDBJ databases">
        <title>Chromosome-level genome assembly of true bugs.</title>
        <authorList>
            <person name="Ma L."/>
            <person name="Li H."/>
        </authorList>
    </citation>
    <scope>NUCLEOTIDE SEQUENCE [LARGE SCALE GENOMIC DNA]</scope>
    <source>
        <strain evidence="2">Lab_2022b</strain>
    </source>
</reference>
<evidence type="ECO:0000313" key="2">
    <source>
        <dbReference type="EMBL" id="KAK9496688.1"/>
    </source>
</evidence>
<organism evidence="2 3">
    <name type="scientific">Rhynocoris fuscipes</name>
    <dbReference type="NCBI Taxonomy" id="488301"/>
    <lineage>
        <taxon>Eukaryota</taxon>
        <taxon>Metazoa</taxon>
        <taxon>Ecdysozoa</taxon>
        <taxon>Arthropoda</taxon>
        <taxon>Hexapoda</taxon>
        <taxon>Insecta</taxon>
        <taxon>Pterygota</taxon>
        <taxon>Neoptera</taxon>
        <taxon>Paraneoptera</taxon>
        <taxon>Hemiptera</taxon>
        <taxon>Heteroptera</taxon>
        <taxon>Panheteroptera</taxon>
        <taxon>Cimicomorpha</taxon>
        <taxon>Reduviidae</taxon>
        <taxon>Harpactorinae</taxon>
        <taxon>Harpactorini</taxon>
        <taxon>Rhynocoris</taxon>
    </lineage>
</organism>
<gene>
    <name evidence="2" type="ORF">O3M35_013053</name>
</gene>
<feature type="region of interest" description="Disordered" evidence="1">
    <location>
        <begin position="1"/>
        <end position="22"/>
    </location>
</feature>
<accession>A0AAW1CGW4</accession>
<protein>
    <submittedName>
        <fullName evidence="2">Uncharacterized protein</fullName>
    </submittedName>
</protein>
<evidence type="ECO:0000256" key="1">
    <source>
        <dbReference type="SAM" id="MobiDB-lite"/>
    </source>
</evidence>
<evidence type="ECO:0000313" key="3">
    <source>
        <dbReference type="Proteomes" id="UP001461498"/>
    </source>
</evidence>
<comment type="caution">
    <text evidence="2">The sequence shown here is derived from an EMBL/GenBank/DDBJ whole genome shotgun (WGS) entry which is preliminary data.</text>
</comment>
<sequence length="580" mass="65587">MGSTESRNMRNGGDTSNLAASLPNADYSANNVNYIANLYEYQKCRTDENIVCDKMRTNSQERSCTQSTMSRSKKSNPYVSTLLETRVKQAQRLLLNDSDANLLNAFHNRSHLHCPFSSGHYTCDRKDSNSLDKNYSALAYCKDYVDNLCDVEDEQESVMKEDLYPIYELSEGSDSEESNKWEGSPEIFVDHETANSKNQYAKSEGEPEIILPFESTEKKSYAKSEGVPEITLVYERIKGNSSAKAEDMPEPFLPQEITEAKCYPKLEGDPEETNMESSEKMEDLPETSVSNESLRTKIYAKSEGDPGRIVAYERANTKSFAKAEDGFETSVAHGKSKKKSYAKSESKLGRIKANDRTKIKNYAKSEGEPEIIMPYERSKMKSFSKLENRPEKPLICEGTQTENSVKTEVIKETSLSLGITKAGNSAAKENRLKTLLAHETTNVDDYDEIGKRSEISMSMSSYAESEDIAEILEPAEIRKEGSLTVNYQSVKQCCSNCTLESDECFAEEVEDPMENDETYVQMEELGLGFWKDGQWTPTDVIAQTIWKQLEDRMPEGTIIAKWNRPSKTFPKFQQKEIIKC</sequence>
<feature type="region of interest" description="Disordered" evidence="1">
    <location>
        <begin position="329"/>
        <end position="348"/>
    </location>
</feature>
<feature type="region of interest" description="Disordered" evidence="1">
    <location>
        <begin position="268"/>
        <end position="292"/>
    </location>
</feature>
<dbReference type="AlphaFoldDB" id="A0AAW1CGW4"/>
<proteinExistence type="predicted"/>
<dbReference type="EMBL" id="JAPXFL010000061">
    <property type="protein sequence ID" value="KAK9496688.1"/>
    <property type="molecule type" value="Genomic_DNA"/>
</dbReference>
<keyword evidence="3" id="KW-1185">Reference proteome</keyword>
<dbReference type="Proteomes" id="UP001461498">
    <property type="component" value="Unassembled WGS sequence"/>
</dbReference>